<dbReference type="OrthoDB" id="9798454at2"/>
<evidence type="ECO:0000256" key="2">
    <source>
        <dbReference type="SAM" id="SignalP"/>
    </source>
</evidence>
<protein>
    <submittedName>
        <fullName evidence="4">Thioredoxin</fullName>
    </submittedName>
</protein>
<feature type="chain" id="PRO_5019408579" evidence="2">
    <location>
        <begin position="27"/>
        <end position="142"/>
    </location>
</feature>
<accession>A0A432W1E3</accession>
<proteinExistence type="predicted"/>
<evidence type="ECO:0000256" key="1">
    <source>
        <dbReference type="ARBA" id="ARBA00023284"/>
    </source>
</evidence>
<dbReference type="EMBL" id="PIPL01000004">
    <property type="protein sequence ID" value="RUO23017.1"/>
    <property type="molecule type" value="Genomic_DNA"/>
</dbReference>
<reference evidence="4 5" key="1">
    <citation type="journal article" date="2011" name="Front. Microbiol.">
        <title>Genomic signatures of strain selection and enhancement in Bacillus atrophaeus var. globigii, a historical biowarfare simulant.</title>
        <authorList>
            <person name="Gibbons H.S."/>
            <person name="Broomall S.M."/>
            <person name="McNew L.A."/>
            <person name="Daligault H."/>
            <person name="Chapman C."/>
            <person name="Bruce D."/>
            <person name="Karavis M."/>
            <person name="Krepps M."/>
            <person name="McGregor P.A."/>
            <person name="Hong C."/>
            <person name="Park K.H."/>
            <person name="Akmal A."/>
            <person name="Feldman A."/>
            <person name="Lin J.S."/>
            <person name="Chang W.E."/>
            <person name="Higgs B.W."/>
            <person name="Demirev P."/>
            <person name="Lindquist J."/>
            <person name="Liem A."/>
            <person name="Fochler E."/>
            <person name="Read T.D."/>
            <person name="Tapia R."/>
            <person name="Johnson S."/>
            <person name="Bishop-Lilly K.A."/>
            <person name="Detter C."/>
            <person name="Han C."/>
            <person name="Sozhamannan S."/>
            <person name="Rosenzweig C.N."/>
            <person name="Skowronski E.W."/>
        </authorList>
    </citation>
    <scope>NUCLEOTIDE SEQUENCE [LARGE SCALE GENOMIC DNA]</scope>
    <source>
        <strain evidence="4 5">MLST1</strain>
    </source>
</reference>
<evidence type="ECO:0000313" key="5">
    <source>
        <dbReference type="Proteomes" id="UP000288293"/>
    </source>
</evidence>
<dbReference type="InterPro" id="IPR013766">
    <property type="entry name" value="Thioredoxin_domain"/>
</dbReference>
<comment type="caution">
    <text evidence="4">The sequence shown here is derived from an EMBL/GenBank/DDBJ whole genome shotgun (WGS) entry which is preliminary data.</text>
</comment>
<name>A0A432W1E3_9GAMM</name>
<evidence type="ECO:0000313" key="4">
    <source>
        <dbReference type="EMBL" id="RUO23017.1"/>
    </source>
</evidence>
<feature type="signal peptide" evidence="2">
    <location>
        <begin position="1"/>
        <end position="26"/>
    </location>
</feature>
<gene>
    <name evidence="4" type="ORF">CWE09_13890</name>
</gene>
<feature type="domain" description="Thioredoxin" evidence="3">
    <location>
        <begin position="12"/>
        <end position="139"/>
    </location>
</feature>
<keyword evidence="5" id="KW-1185">Reference proteome</keyword>
<dbReference type="AlphaFoldDB" id="A0A432W1E3"/>
<dbReference type="InterPro" id="IPR036249">
    <property type="entry name" value="Thioredoxin-like_sf"/>
</dbReference>
<dbReference type="PROSITE" id="PS00194">
    <property type="entry name" value="THIOREDOXIN_1"/>
    <property type="match status" value="1"/>
</dbReference>
<keyword evidence="2" id="KW-0732">Signal</keyword>
<dbReference type="Proteomes" id="UP000288293">
    <property type="component" value="Unassembled WGS sequence"/>
</dbReference>
<dbReference type="CDD" id="cd02947">
    <property type="entry name" value="TRX_family"/>
    <property type="match status" value="1"/>
</dbReference>
<evidence type="ECO:0000259" key="3">
    <source>
        <dbReference type="PROSITE" id="PS51352"/>
    </source>
</evidence>
<dbReference type="SUPFAM" id="SSF52833">
    <property type="entry name" value="Thioredoxin-like"/>
    <property type="match status" value="1"/>
</dbReference>
<dbReference type="RefSeq" id="WP_126804657.1">
    <property type="nucleotide sequence ID" value="NZ_PIPL01000004.1"/>
</dbReference>
<keyword evidence="1" id="KW-0676">Redox-active center</keyword>
<sequence length="142" mass="16236">MKYILSAIVGFCVVAASAIWFSTASASDTYLKNFKHSFTESAYEQAKEDNKLVLIDVYATWCPTCRRQQDVLNDYFAENPDSEVVVFEVDYDDQKEWVSYFQAPRQSTLALYRGDERLWFSVAQTNKSAIFEALNEHDAGGQ</sequence>
<dbReference type="InterPro" id="IPR017937">
    <property type="entry name" value="Thioredoxin_CS"/>
</dbReference>
<dbReference type="GO" id="GO:0015036">
    <property type="term" value="F:disulfide oxidoreductase activity"/>
    <property type="evidence" value="ECO:0007669"/>
    <property type="project" value="UniProtKB-ARBA"/>
</dbReference>
<dbReference type="PROSITE" id="PS51352">
    <property type="entry name" value="THIOREDOXIN_2"/>
    <property type="match status" value="1"/>
</dbReference>
<dbReference type="Gene3D" id="3.40.30.10">
    <property type="entry name" value="Glutaredoxin"/>
    <property type="match status" value="1"/>
</dbReference>
<organism evidence="4 5">
    <name type="scientific">Aliidiomarina minuta</name>
    <dbReference type="NCBI Taxonomy" id="880057"/>
    <lineage>
        <taxon>Bacteria</taxon>
        <taxon>Pseudomonadati</taxon>
        <taxon>Pseudomonadota</taxon>
        <taxon>Gammaproteobacteria</taxon>
        <taxon>Alteromonadales</taxon>
        <taxon>Idiomarinaceae</taxon>
        <taxon>Aliidiomarina</taxon>
    </lineage>
</organism>
<dbReference type="Pfam" id="PF00085">
    <property type="entry name" value="Thioredoxin"/>
    <property type="match status" value="1"/>
</dbReference>